<dbReference type="Proteomes" id="UP000236161">
    <property type="component" value="Unassembled WGS sequence"/>
</dbReference>
<sequence>MEGGEIEWAELATQFHKDSSYQESLLIEHEVLNTTRGFRGNPNLTIIPPSVDLRPNRPPQGSVCVYRAQVEYGLMLPPQLEFREILNSFQLVPAQLSPNAIAYVYSFLKLLQAQGIPWTLTLFRSLFSWMVVPGYGGCLALRSKSRKAMFLGASSSHSDWRDYYFFVGGDLGIPLTPGVCPPEFTGDVKWAAGRDTLRNLEKLKGQSWPLKDFLRHVRNDISLHAKALGYNVLKEVSPPSGTVVMRKGHSPATQLNKEVAEVGEGEEIRVPKPVCDGAIVDVVSSPEDTSDDRKTLAELGYTEKGKEPTPATKPQAIPKGSTGIIIGEKEEGSKADGGQEKEKVEGLCLELVPREVHGEKRGSSGNTGPDPPQKKARSVKERGFAAGEEHDWQRSVEPPYSTNFVEIFGDVGTRLAVRTTGDDRRMTVLTVPSENKGQVYRGEVGLALGSSLVSKDLEEKMEATSTLDLFSGCANRIATVRISSQVSLSILILRIDLLSLQVLAHLSLALNKALRTEEQVVELGSQLAAKSSQFDAVEGEKVKLFEEKNKLQEEKAKLQEELAVRQSALVAAEPDNKVLQKKLVEVAEQQEALIAEKSMAAVEAYKTSLPRRKLRLEGIRRSWEGLASTLIQGGKVTATELGEVDPFPCMATDPTYKKEGFDLSDDLIHHVIRLLDRTGIG</sequence>
<dbReference type="InterPro" id="IPR007321">
    <property type="entry name" value="Transposase_28"/>
</dbReference>
<keyword evidence="1" id="KW-0175">Coiled coil</keyword>
<protein>
    <recommendedName>
        <fullName evidence="3">Transposase (putative) gypsy type domain-containing protein</fullName>
    </recommendedName>
</protein>
<feature type="region of interest" description="Disordered" evidence="2">
    <location>
        <begin position="298"/>
        <end position="392"/>
    </location>
</feature>
<proteinExistence type="predicted"/>
<evidence type="ECO:0000256" key="2">
    <source>
        <dbReference type="SAM" id="MobiDB-lite"/>
    </source>
</evidence>
<evidence type="ECO:0000313" key="4">
    <source>
        <dbReference type="EMBL" id="PKA52960.1"/>
    </source>
</evidence>
<feature type="coiled-coil region" evidence="1">
    <location>
        <begin position="534"/>
        <end position="596"/>
    </location>
</feature>
<reference evidence="4 5" key="1">
    <citation type="journal article" date="2017" name="Nature">
        <title>The Apostasia genome and the evolution of orchids.</title>
        <authorList>
            <person name="Zhang G.Q."/>
            <person name="Liu K.W."/>
            <person name="Li Z."/>
            <person name="Lohaus R."/>
            <person name="Hsiao Y.Y."/>
            <person name="Niu S.C."/>
            <person name="Wang J.Y."/>
            <person name="Lin Y.C."/>
            <person name="Xu Q."/>
            <person name="Chen L.J."/>
            <person name="Yoshida K."/>
            <person name="Fujiwara S."/>
            <person name="Wang Z.W."/>
            <person name="Zhang Y.Q."/>
            <person name="Mitsuda N."/>
            <person name="Wang M."/>
            <person name="Liu G.H."/>
            <person name="Pecoraro L."/>
            <person name="Huang H.X."/>
            <person name="Xiao X.J."/>
            <person name="Lin M."/>
            <person name="Wu X.Y."/>
            <person name="Wu W.L."/>
            <person name="Chen Y.Y."/>
            <person name="Chang S.B."/>
            <person name="Sakamoto S."/>
            <person name="Ohme-Takagi M."/>
            <person name="Yagi M."/>
            <person name="Zeng S.J."/>
            <person name="Shen C.Y."/>
            <person name="Yeh C.M."/>
            <person name="Luo Y.B."/>
            <person name="Tsai W.C."/>
            <person name="Van de Peer Y."/>
            <person name="Liu Z.J."/>
        </authorList>
    </citation>
    <scope>NUCLEOTIDE SEQUENCE [LARGE SCALE GENOMIC DNA]</scope>
    <source>
        <strain evidence="5">cv. Shenzhen</strain>
        <tissue evidence="4">Stem</tissue>
    </source>
</reference>
<evidence type="ECO:0000313" key="5">
    <source>
        <dbReference type="Proteomes" id="UP000236161"/>
    </source>
</evidence>
<dbReference type="STRING" id="1088818.A0A2I0ABP1"/>
<feature type="compositionally biased region" description="Basic and acidic residues" evidence="2">
    <location>
        <begin position="298"/>
        <end position="307"/>
    </location>
</feature>
<evidence type="ECO:0000259" key="3">
    <source>
        <dbReference type="Pfam" id="PF04195"/>
    </source>
</evidence>
<organism evidence="4 5">
    <name type="scientific">Apostasia shenzhenica</name>
    <dbReference type="NCBI Taxonomy" id="1088818"/>
    <lineage>
        <taxon>Eukaryota</taxon>
        <taxon>Viridiplantae</taxon>
        <taxon>Streptophyta</taxon>
        <taxon>Embryophyta</taxon>
        <taxon>Tracheophyta</taxon>
        <taxon>Spermatophyta</taxon>
        <taxon>Magnoliopsida</taxon>
        <taxon>Liliopsida</taxon>
        <taxon>Asparagales</taxon>
        <taxon>Orchidaceae</taxon>
        <taxon>Apostasioideae</taxon>
        <taxon>Apostasia</taxon>
    </lineage>
</organism>
<feature type="domain" description="Transposase (putative) gypsy type" evidence="3">
    <location>
        <begin position="63"/>
        <end position="128"/>
    </location>
</feature>
<dbReference type="OrthoDB" id="671678at2759"/>
<accession>A0A2I0ABP1</accession>
<dbReference type="AlphaFoldDB" id="A0A2I0ABP1"/>
<dbReference type="EMBL" id="KZ452001">
    <property type="protein sequence ID" value="PKA52960.1"/>
    <property type="molecule type" value="Genomic_DNA"/>
</dbReference>
<name>A0A2I0ABP1_9ASPA</name>
<feature type="compositionally biased region" description="Basic and acidic residues" evidence="2">
    <location>
        <begin position="378"/>
        <end position="392"/>
    </location>
</feature>
<gene>
    <name evidence="4" type="ORF">AXF42_Ash001941</name>
</gene>
<evidence type="ECO:0000256" key="1">
    <source>
        <dbReference type="SAM" id="Coils"/>
    </source>
</evidence>
<feature type="compositionally biased region" description="Basic and acidic residues" evidence="2">
    <location>
        <begin position="327"/>
        <end position="345"/>
    </location>
</feature>
<keyword evidence="5" id="KW-1185">Reference proteome</keyword>
<feature type="compositionally biased region" description="Basic and acidic residues" evidence="2">
    <location>
        <begin position="352"/>
        <end position="362"/>
    </location>
</feature>
<dbReference type="Pfam" id="PF04195">
    <property type="entry name" value="Transposase_28"/>
    <property type="match status" value="1"/>
</dbReference>